<organism evidence="11 12">
    <name type="scientific">Macrostomum lignano</name>
    <dbReference type="NCBI Taxonomy" id="282301"/>
    <lineage>
        <taxon>Eukaryota</taxon>
        <taxon>Metazoa</taxon>
        <taxon>Spiralia</taxon>
        <taxon>Lophotrochozoa</taxon>
        <taxon>Platyhelminthes</taxon>
        <taxon>Rhabditophora</taxon>
        <taxon>Macrostomorpha</taxon>
        <taxon>Macrostomida</taxon>
        <taxon>Macrostomidae</taxon>
        <taxon>Macrostomum</taxon>
    </lineage>
</organism>
<evidence type="ECO:0000256" key="5">
    <source>
        <dbReference type="ARBA" id="ARBA00022792"/>
    </source>
</evidence>
<evidence type="ECO:0000256" key="10">
    <source>
        <dbReference type="SAM" id="Phobius"/>
    </source>
</evidence>
<evidence type="ECO:0000256" key="1">
    <source>
        <dbReference type="ARBA" id="ARBA00004448"/>
    </source>
</evidence>
<dbReference type="EMBL" id="NIVC01002077">
    <property type="protein sequence ID" value="PAA61050.1"/>
    <property type="molecule type" value="Genomic_DNA"/>
</dbReference>
<comment type="caution">
    <text evidence="11">The sequence shown here is derived from an EMBL/GenBank/DDBJ whole genome shotgun (WGS) entry which is preliminary data.</text>
</comment>
<name>A0A267EHR0_9PLAT</name>
<proteinExistence type="inferred from homology"/>
<comment type="subcellular location">
    <subcellularLocation>
        <location evidence="1">Mitochondrion inner membrane</location>
        <topology evidence="1">Multi-pass membrane protein</topology>
    </subcellularLocation>
</comment>
<keyword evidence="6 10" id="KW-1133">Transmembrane helix</keyword>
<keyword evidence="8 10" id="KW-0472">Membrane</keyword>
<sequence>DEHRPGVAPALLLVGTALTSAGAGFGATVALSRRREAAEASASGSAGASLRHGADGTRLALRALGWGSAAAFVGVSVVTAASLALAGVRSLADLRVPASPASPSGGRRDFKTVRELVDFLLSEDARAGRTGDR</sequence>
<dbReference type="InterPro" id="IPR009792">
    <property type="entry name" value="TMEM242"/>
</dbReference>
<evidence type="ECO:0000313" key="12">
    <source>
        <dbReference type="Proteomes" id="UP000215902"/>
    </source>
</evidence>
<comment type="function">
    <text evidence="9">Scaffold protein that participates in the c-ring assembly of mitochondrial ATP synthase (F(1)F(0) ATP synthase or complex V) by facilitating the membrane insertion and oligomer formation of the subunit c/ATP5MC3. Participates in the incorporation of the c-ring into vestigial complexes. Additionally influences the incorporation of subunits MT-ATP6, MT-ATP8, ATP5MJ, and ATP5MK in the ATP synthase.</text>
</comment>
<evidence type="ECO:0000313" key="11">
    <source>
        <dbReference type="EMBL" id="PAA61050.1"/>
    </source>
</evidence>
<dbReference type="PANTHER" id="PTHR13141:SF4">
    <property type="entry name" value="TRANSMEMBRANE PROTEIN 242"/>
    <property type="match status" value="1"/>
</dbReference>
<keyword evidence="4 10" id="KW-0812">Transmembrane</keyword>
<keyword evidence="5" id="KW-0999">Mitochondrion inner membrane</keyword>
<dbReference type="Proteomes" id="UP000215902">
    <property type="component" value="Unassembled WGS sequence"/>
</dbReference>
<dbReference type="Pfam" id="PF07096">
    <property type="entry name" value="DUF1358"/>
    <property type="match status" value="1"/>
</dbReference>
<keyword evidence="12" id="KW-1185">Reference proteome</keyword>
<evidence type="ECO:0000256" key="9">
    <source>
        <dbReference type="ARBA" id="ARBA00045905"/>
    </source>
</evidence>
<feature type="transmembrane region" description="Helical" evidence="10">
    <location>
        <begin position="63"/>
        <end position="86"/>
    </location>
</feature>
<evidence type="ECO:0000256" key="3">
    <source>
        <dbReference type="ARBA" id="ARBA00013934"/>
    </source>
</evidence>
<evidence type="ECO:0000256" key="6">
    <source>
        <dbReference type="ARBA" id="ARBA00022989"/>
    </source>
</evidence>
<evidence type="ECO:0000256" key="7">
    <source>
        <dbReference type="ARBA" id="ARBA00023128"/>
    </source>
</evidence>
<dbReference type="PANTHER" id="PTHR13141">
    <property type="entry name" value="TRANSMEMBRANE PROTEIN 242"/>
    <property type="match status" value="1"/>
</dbReference>
<comment type="similarity">
    <text evidence="2">Belongs to the TMEM242 family.</text>
</comment>
<evidence type="ECO:0000256" key="4">
    <source>
        <dbReference type="ARBA" id="ARBA00022692"/>
    </source>
</evidence>
<dbReference type="STRING" id="282301.A0A267EHR0"/>
<keyword evidence="7" id="KW-0496">Mitochondrion</keyword>
<dbReference type="AlphaFoldDB" id="A0A267EHR0"/>
<evidence type="ECO:0000256" key="8">
    <source>
        <dbReference type="ARBA" id="ARBA00023136"/>
    </source>
</evidence>
<accession>A0A267EHR0</accession>
<protein>
    <recommendedName>
        <fullName evidence="3">Transmembrane protein 242</fullName>
    </recommendedName>
</protein>
<feature type="non-terminal residue" evidence="11">
    <location>
        <position position="1"/>
    </location>
</feature>
<evidence type="ECO:0000256" key="2">
    <source>
        <dbReference type="ARBA" id="ARBA00007570"/>
    </source>
</evidence>
<gene>
    <name evidence="11" type="ORF">BOX15_Mlig033698g3</name>
</gene>
<dbReference type="GO" id="GO:0005743">
    <property type="term" value="C:mitochondrial inner membrane"/>
    <property type="evidence" value="ECO:0007669"/>
    <property type="project" value="UniProtKB-SubCell"/>
</dbReference>
<reference evidence="11 12" key="1">
    <citation type="submission" date="2017-06" db="EMBL/GenBank/DDBJ databases">
        <title>A platform for efficient transgenesis in Macrostomum lignano, a flatworm model organism for stem cell research.</title>
        <authorList>
            <person name="Berezikov E."/>
        </authorList>
    </citation>
    <scope>NUCLEOTIDE SEQUENCE [LARGE SCALE GENOMIC DNA]</scope>
    <source>
        <strain evidence="11">DV1</strain>
        <tissue evidence="11">Whole organism</tissue>
    </source>
</reference>